<keyword evidence="2" id="KW-1185">Reference proteome</keyword>
<evidence type="ECO:0000313" key="1">
    <source>
        <dbReference type="EMBL" id="KAL1508456.1"/>
    </source>
</evidence>
<dbReference type="Proteomes" id="UP001515480">
    <property type="component" value="Unassembled WGS sequence"/>
</dbReference>
<protein>
    <submittedName>
        <fullName evidence="1">Uncharacterized protein</fullName>
    </submittedName>
</protein>
<gene>
    <name evidence="1" type="ORF">AB1Y20_004559</name>
</gene>
<sequence length="200" mass="20076">MGLEEVAMGDDKVLGGVAAVALGVAEATAALERPVERTVEAVKEEEQDISLVGHQAVGNTAAQLVKGAWALAMKVPLEVELATGEGGMALAVMEMVAETPADKVGGRRATATAAKVAVATEVETLAMARKGGRTAGASVAARVAAMGKVAAAEGEVAEQAVALLAAVAEISEDGLVGCMAAAVVTWERVELEDEAAETVV</sequence>
<evidence type="ECO:0000313" key="2">
    <source>
        <dbReference type="Proteomes" id="UP001515480"/>
    </source>
</evidence>
<dbReference type="AlphaFoldDB" id="A0AB34IWT4"/>
<dbReference type="EMBL" id="JBGBPQ010000016">
    <property type="protein sequence ID" value="KAL1508456.1"/>
    <property type="molecule type" value="Genomic_DNA"/>
</dbReference>
<proteinExistence type="predicted"/>
<accession>A0AB34IWT4</accession>
<comment type="caution">
    <text evidence="1">The sequence shown here is derived from an EMBL/GenBank/DDBJ whole genome shotgun (WGS) entry which is preliminary data.</text>
</comment>
<organism evidence="1 2">
    <name type="scientific">Prymnesium parvum</name>
    <name type="common">Toxic golden alga</name>
    <dbReference type="NCBI Taxonomy" id="97485"/>
    <lineage>
        <taxon>Eukaryota</taxon>
        <taxon>Haptista</taxon>
        <taxon>Haptophyta</taxon>
        <taxon>Prymnesiophyceae</taxon>
        <taxon>Prymnesiales</taxon>
        <taxon>Prymnesiaceae</taxon>
        <taxon>Prymnesium</taxon>
    </lineage>
</organism>
<name>A0AB34IWT4_PRYPA</name>
<reference evidence="1 2" key="1">
    <citation type="journal article" date="2024" name="Science">
        <title>Giant polyketide synthase enzymes in the biosynthesis of giant marine polyether toxins.</title>
        <authorList>
            <person name="Fallon T.R."/>
            <person name="Shende V.V."/>
            <person name="Wierzbicki I.H."/>
            <person name="Pendleton A.L."/>
            <person name="Watervoot N.F."/>
            <person name="Auber R.P."/>
            <person name="Gonzalez D.J."/>
            <person name="Wisecaver J.H."/>
            <person name="Moore B.S."/>
        </authorList>
    </citation>
    <scope>NUCLEOTIDE SEQUENCE [LARGE SCALE GENOMIC DNA]</scope>
    <source>
        <strain evidence="1 2">12B1</strain>
    </source>
</reference>